<gene>
    <name evidence="1" type="ORF">phiMK_05</name>
</gene>
<accession>A0A142F0F5</accession>
<evidence type="ECO:0000313" key="1">
    <source>
        <dbReference type="EMBL" id="AMQ66192.1"/>
    </source>
</evidence>
<reference evidence="1 2" key="1">
    <citation type="submission" date="2016-02" db="EMBL/GenBank/DDBJ databases">
        <title>Genomic analysis of phiMK: A new Felix01like virus infecting Pseudomonas aeruginosa.</title>
        <authorList>
            <person name="Magill D.J."/>
            <person name="Krylov V.N."/>
            <person name="Shaburova O.V."/>
            <person name="Pleteneva E.A."/>
            <person name="McGrath J.W."/>
            <person name="Quinn J.P."/>
            <person name="Kulakov L.A."/>
        </authorList>
    </citation>
    <scope>NUCLEOTIDE SEQUENCE [LARGE SCALE GENOMIC DNA]</scope>
</reference>
<dbReference type="GeneID" id="29068004"/>
<dbReference type="Proteomes" id="UP000203514">
    <property type="component" value="Segment"/>
</dbReference>
<proteinExistence type="predicted"/>
<protein>
    <submittedName>
        <fullName evidence="1">Uncharacterized protein</fullName>
    </submittedName>
</protein>
<dbReference type="KEGG" id="vg:29068004"/>
<sequence>MNILFIHKDSAYTVQSIREFLQAAVDNIRAAGLIVSGYSGDGLGPNAPDYRIAIVTPEEFYRTFYIQVELATLYQSDPRLVFTDADSPAYKMRAETAMKCGEWSYMTVWQHIRLKDMTAMASLEVWAVALADSARQVDIDPRPNAGKLGQTIH</sequence>
<dbReference type="RefSeq" id="YP_009291072.1">
    <property type="nucleotide sequence ID" value="NC_031110.1"/>
</dbReference>
<keyword evidence="2" id="KW-1185">Reference proteome</keyword>
<dbReference type="EMBL" id="KU761955">
    <property type="protein sequence ID" value="AMQ66192.1"/>
    <property type="molecule type" value="Genomic_DNA"/>
</dbReference>
<evidence type="ECO:0000313" key="2">
    <source>
        <dbReference type="Proteomes" id="UP000203514"/>
    </source>
</evidence>
<name>A0A142F0F5_9CAUD</name>
<organism evidence="1 2">
    <name type="scientific">Pseudomonas phage phiMK</name>
    <dbReference type="NCBI Taxonomy" id="1815957"/>
    <lineage>
        <taxon>Viruses</taxon>
        <taxon>Duplodnaviria</taxon>
        <taxon>Heunggongvirae</taxon>
        <taxon>Uroviricota</taxon>
        <taxon>Caudoviricetes</taxon>
        <taxon>Vandenendeviridae</taxon>
        <taxon>Skurskavirinae</taxon>
        <taxon>Pakpunavirus</taxon>
        <taxon>Pakpunavirus MK</taxon>
    </lineage>
</organism>